<dbReference type="AlphaFoldDB" id="A0A0C2XAR4"/>
<protein>
    <submittedName>
        <fullName evidence="2">Uncharacterized protein</fullName>
    </submittedName>
</protein>
<evidence type="ECO:0000256" key="1">
    <source>
        <dbReference type="SAM" id="MobiDB-lite"/>
    </source>
</evidence>
<feature type="region of interest" description="Disordered" evidence="1">
    <location>
        <begin position="43"/>
        <end position="137"/>
    </location>
</feature>
<evidence type="ECO:0000313" key="2">
    <source>
        <dbReference type="EMBL" id="KIL65933.1"/>
    </source>
</evidence>
<evidence type="ECO:0000313" key="3">
    <source>
        <dbReference type="Proteomes" id="UP000054549"/>
    </source>
</evidence>
<gene>
    <name evidence="2" type="ORF">M378DRAFT_10514</name>
</gene>
<dbReference type="EMBL" id="KN818239">
    <property type="protein sequence ID" value="KIL65933.1"/>
    <property type="molecule type" value="Genomic_DNA"/>
</dbReference>
<keyword evidence="3" id="KW-1185">Reference proteome</keyword>
<feature type="compositionally biased region" description="Polar residues" evidence="1">
    <location>
        <begin position="45"/>
        <end position="56"/>
    </location>
</feature>
<proteinExistence type="predicted"/>
<dbReference type="HOGENOM" id="CLU_1864618_0_0_1"/>
<sequence length="137" mass="14719">MQDISSYGIARTLGVIDDVKASTSDITSTYVDQAPVEGSVFDNLSHPSFTAETDGTASPLRSDEEMYSMLPANITADSAGESAPEDQQHANHNIKSNSSSQSLESRAARAANNTRELVSNSGGDLYQRRVTKTEYDP</sequence>
<dbReference type="InParanoid" id="A0A0C2XAR4"/>
<name>A0A0C2XAR4_AMAMK</name>
<reference evidence="2 3" key="1">
    <citation type="submission" date="2014-04" db="EMBL/GenBank/DDBJ databases">
        <title>Evolutionary Origins and Diversification of the Mycorrhizal Mutualists.</title>
        <authorList>
            <consortium name="DOE Joint Genome Institute"/>
            <consortium name="Mycorrhizal Genomics Consortium"/>
            <person name="Kohler A."/>
            <person name="Kuo A."/>
            <person name="Nagy L.G."/>
            <person name="Floudas D."/>
            <person name="Copeland A."/>
            <person name="Barry K.W."/>
            <person name="Cichocki N."/>
            <person name="Veneault-Fourrey C."/>
            <person name="LaButti K."/>
            <person name="Lindquist E.A."/>
            <person name="Lipzen A."/>
            <person name="Lundell T."/>
            <person name="Morin E."/>
            <person name="Murat C."/>
            <person name="Riley R."/>
            <person name="Ohm R."/>
            <person name="Sun H."/>
            <person name="Tunlid A."/>
            <person name="Henrissat B."/>
            <person name="Grigoriev I.V."/>
            <person name="Hibbett D.S."/>
            <person name="Martin F."/>
        </authorList>
    </citation>
    <scope>NUCLEOTIDE SEQUENCE [LARGE SCALE GENOMIC DNA]</scope>
    <source>
        <strain evidence="2 3">Koide BX008</strain>
    </source>
</reference>
<dbReference type="Proteomes" id="UP000054549">
    <property type="component" value="Unassembled WGS sequence"/>
</dbReference>
<feature type="compositionally biased region" description="Polar residues" evidence="1">
    <location>
        <begin position="111"/>
        <end position="122"/>
    </location>
</feature>
<dbReference type="OrthoDB" id="3363417at2759"/>
<accession>A0A0C2XAR4</accession>
<feature type="compositionally biased region" description="Polar residues" evidence="1">
    <location>
        <begin position="90"/>
        <end position="104"/>
    </location>
</feature>
<organism evidence="2 3">
    <name type="scientific">Amanita muscaria (strain Koide BX008)</name>
    <dbReference type="NCBI Taxonomy" id="946122"/>
    <lineage>
        <taxon>Eukaryota</taxon>
        <taxon>Fungi</taxon>
        <taxon>Dikarya</taxon>
        <taxon>Basidiomycota</taxon>
        <taxon>Agaricomycotina</taxon>
        <taxon>Agaricomycetes</taxon>
        <taxon>Agaricomycetidae</taxon>
        <taxon>Agaricales</taxon>
        <taxon>Pluteineae</taxon>
        <taxon>Amanitaceae</taxon>
        <taxon>Amanita</taxon>
    </lineage>
</organism>